<evidence type="ECO:0000256" key="6">
    <source>
        <dbReference type="ARBA" id="ARBA00022556"/>
    </source>
</evidence>
<comment type="function">
    <text evidence="1">Condensation of UDP-2,3-diacylglucosamine and 2,3-diacylglucosamine-1-phosphate to form lipid A disaccharide, a precursor of lipid A, a phosphorylated glycolipid that anchors the lipopolysaccharide to the outer membrane of the cell.</text>
</comment>
<dbReference type="NCBIfam" id="TIGR00215">
    <property type="entry name" value="lpxB"/>
    <property type="match status" value="1"/>
</dbReference>
<keyword evidence="9" id="KW-0443">Lipid metabolism</keyword>
<comment type="similarity">
    <text evidence="2">Belongs to the LpxB family.</text>
</comment>
<dbReference type="OrthoDB" id="9801642at2"/>
<dbReference type="STRING" id="1035.BN961_01304"/>
<accession>A0A090N732</accession>
<organism evidence="12 13">
    <name type="scientific">Afipia felis</name>
    <name type="common">Cat scratch disease bacillus</name>
    <dbReference type="NCBI Taxonomy" id="1035"/>
    <lineage>
        <taxon>Bacteria</taxon>
        <taxon>Pseudomonadati</taxon>
        <taxon>Pseudomonadota</taxon>
        <taxon>Alphaproteobacteria</taxon>
        <taxon>Hyphomicrobiales</taxon>
        <taxon>Nitrobacteraceae</taxon>
        <taxon>Afipia</taxon>
    </lineage>
</organism>
<dbReference type="Pfam" id="PF02684">
    <property type="entry name" value="LpxB"/>
    <property type="match status" value="1"/>
</dbReference>
<evidence type="ECO:0000313" key="12">
    <source>
        <dbReference type="EMBL" id="CEG07898.1"/>
    </source>
</evidence>
<evidence type="ECO:0000256" key="10">
    <source>
        <dbReference type="ARBA" id="ARBA00048975"/>
    </source>
</evidence>
<dbReference type="PANTHER" id="PTHR30372:SF4">
    <property type="entry name" value="LIPID-A-DISACCHARIDE SYNTHASE, MITOCHONDRIAL-RELATED"/>
    <property type="match status" value="1"/>
</dbReference>
<reference evidence="12 13" key="1">
    <citation type="journal article" date="2014" name="Genome Announc.">
        <title>Genome Sequence of Afipia felis Strain 76713, Isolated in Hospital Water Using an Amoeba Co-Culture Procedure.</title>
        <authorList>
            <person name="Benamar S."/>
            <person name="La Scola B."/>
            <person name="Croce O."/>
        </authorList>
    </citation>
    <scope>NUCLEOTIDE SEQUENCE [LARGE SCALE GENOMIC DNA]</scope>
    <source>
        <strain evidence="12 13">76713</strain>
    </source>
</reference>
<evidence type="ECO:0000256" key="7">
    <source>
        <dbReference type="ARBA" id="ARBA00022676"/>
    </source>
</evidence>
<dbReference type="EMBL" id="CCAZ020000001">
    <property type="protein sequence ID" value="CEG07898.1"/>
    <property type="molecule type" value="Genomic_DNA"/>
</dbReference>
<dbReference type="EC" id="2.4.1.182" evidence="3 11"/>
<evidence type="ECO:0000256" key="4">
    <source>
        <dbReference type="ARBA" id="ARBA00020902"/>
    </source>
</evidence>
<dbReference type="GO" id="GO:0009245">
    <property type="term" value="P:lipid A biosynthetic process"/>
    <property type="evidence" value="ECO:0007669"/>
    <property type="project" value="UniProtKB-UniRule"/>
</dbReference>
<dbReference type="SUPFAM" id="SSF53756">
    <property type="entry name" value="UDP-Glycosyltransferase/glycogen phosphorylase"/>
    <property type="match status" value="1"/>
</dbReference>
<keyword evidence="13" id="KW-1185">Reference proteome</keyword>
<sequence>MTQKVMGSPRKIFLIATEPSGDHLGAALMKELHHRLGNEVVFAGIGGREMEEQGIVSLFPIDDLAIVGFAAVARQLPMLLRRIREAASAVVQARPDILVIIDSPDFTHRVAKKVRKTVPSIPIVDYVSPTVWVWRPGRARAMTRYVDHVLAVQPFEPDVHLNLGGPACTYIGHPLIERLDTLRPDAEEARRRKTPPPVLVLLPGSRRGEIRHHMPVFGETLASLREQGLVVEAVLPTLPHLLDAVNEAVAQWPIRPRIVTTEAEKQSAFRNARAALAKSGTVTLELALAGVPMVTLYRGGAVEAWIARRVVRVSSIILANLVIGENVIPEFHQEECTAQNLAPALLSVLNDTPQRRHQLEAFAKLDRIMDTGGRSPSEQAADVILREMKPQK</sequence>
<evidence type="ECO:0000256" key="8">
    <source>
        <dbReference type="ARBA" id="ARBA00022679"/>
    </source>
</evidence>
<keyword evidence="8" id="KW-0808">Transferase</keyword>
<dbReference type="GO" id="GO:0016020">
    <property type="term" value="C:membrane"/>
    <property type="evidence" value="ECO:0007669"/>
    <property type="project" value="GOC"/>
</dbReference>
<gene>
    <name evidence="12" type="primary">lpxB</name>
    <name evidence="12" type="ORF">BN961_01304</name>
</gene>
<keyword evidence="6" id="KW-0441">Lipid A biosynthesis</keyword>
<evidence type="ECO:0000256" key="11">
    <source>
        <dbReference type="NCBIfam" id="TIGR00215"/>
    </source>
</evidence>
<dbReference type="RefSeq" id="WP_048755976.1">
    <property type="nucleotide sequence ID" value="NZ_CCAZ020000001.1"/>
</dbReference>
<name>A0A090N732_AFIFE</name>
<dbReference type="Proteomes" id="UP000035762">
    <property type="component" value="Unassembled WGS sequence"/>
</dbReference>
<dbReference type="InterPro" id="IPR003835">
    <property type="entry name" value="Glyco_trans_19"/>
</dbReference>
<dbReference type="GO" id="GO:0008915">
    <property type="term" value="F:lipid-A-disaccharide synthase activity"/>
    <property type="evidence" value="ECO:0007669"/>
    <property type="project" value="UniProtKB-UniRule"/>
</dbReference>
<proteinExistence type="inferred from homology"/>
<dbReference type="AlphaFoldDB" id="A0A090N732"/>
<dbReference type="PANTHER" id="PTHR30372">
    <property type="entry name" value="LIPID-A-DISACCHARIDE SYNTHASE"/>
    <property type="match status" value="1"/>
</dbReference>
<keyword evidence="5" id="KW-0444">Lipid biosynthesis</keyword>
<protein>
    <recommendedName>
        <fullName evidence="4 11">Lipid-A-disaccharide synthase</fullName>
        <ecNumber evidence="3 11">2.4.1.182</ecNumber>
    </recommendedName>
</protein>
<evidence type="ECO:0000256" key="9">
    <source>
        <dbReference type="ARBA" id="ARBA00023098"/>
    </source>
</evidence>
<evidence type="ECO:0000256" key="2">
    <source>
        <dbReference type="ARBA" id="ARBA00007868"/>
    </source>
</evidence>
<dbReference type="GO" id="GO:0005543">
    <property type="term" value="F:phospholipid binding"/>
    <property type="evidence" value="ECO:0007669"/>
    <property type="project" value="TreeGrafter"/>
</dbReference>
<comment type="catalytic activity">
    <reaction evidence="10">
        <text>a lipid X + a UDP-2-N,3-O-bis[(3R)-3-hydroxyacyl]-alpha-D-glucosamine = a lipid A disaccharide + UDP + H(+)</text>
        <dbReference type="Rhea" id="RHEA:67828"/>
        <dbReference type="ChEBI" id="CHEBI:15378"/>
        <dbReference type="ChEBI" id="CHEBI:58223"/>
        <dbReference type="ChEBI" id="CHEBI:137748"/>
        <dbReference type="ChEBI" id="CHEBI:176338"/>
        <dbReference type="ChEBI" id="CHEBI:176343"/>
        <dbReference type="EC" id="2.4.1.182"/>
    </reaction>
</comment>
<evidence type="ECO:0000256" key="1">
    <source>
        <dbReference type="ARBA" id="ARBA00002056"/>
    </source>
</evidence>
<evidence type="ECO:0000313" key="13">
    <source>
        <dbReference type="Proteomes" id="UP000035762"/>
    </source>
</evidence>
<comment type="caution">
    <text evidence="12">The sequence shown here is derived from an EMBL/GenBank/DDBJ whole genome shotgun (WGS) entry which is preliminary data.</text>
</comment>
<keyword evidence="7" id="KW-0328">Glycosyltransferase</keyword>
<evidence type="ECO:0000256" key="3">
    <source>
        <dbReference type="ARBA" id="ARBA00012687"/>
    </source>
</evidence>
<evidence type="ECO:0000256" key="5">
    <source>
        <dbReference type="ARBA" id="ARBA00022516"/>
    </source>
</evidence>